<dbReference type="Proteomes" id="UP000247569">
    <property type="component" value="Unassembled WGS sequence"/>
</dbReference>
<comment type="caution">
    <text evidence="1">The sequence shown here is derived from an EMBL/GenBank/DDBJ whole genome shotgun (WGS) entry which is preliminary data.</text>
</comment>
<name>A0A318JUS1_9NOCA</name>
<proteinExistence type="predicted"/>
<protein>
    <recommendedName>
        <fullName evidence="3">Butirosin biosynthesis protein H-like</fullName>
    </recommendedName>
</protein>
<gene>
    <name evidence="1" type="ORF">DFR70_10935</name>
</gene>
<evidence type="ECO:0000313" key="1">
    <source>
        <dbReference type="EMBL" id="PXX60844.1"/>
    </source>
</evidence>
<reference evidence="1 2" key="1">
    <citation type="submission" date="2018-05" db="EMBL/GenBank/DDBJ databases">
        <title>Genomic Encyclopedia of Type Strains, Phase IV (KMG-IV): sequencing the most valuable type-strain genomes for metagenomic binning, comparative biology and taxonomic classification.</title>
        <authorList>
            <person name="Goeker M."/>
        </authorList>
    </citation>
    <scope>NUCLEOTIDE SEQUENCE [LARGE SCALE GENOMIC DNA]</scope>
    <source>
        <strain evidence="1 2">DSM 44704</strain>
    </source>
</reference>
<accession>A0A318JUS1</accession>
<dbReference type="RefSeq" id="WP_040734191.1">
    <property type="nucleotide sequence ID" value="NZ_QJKF01000009.1"/>
</dbReference>
<organism evidence="1 2">
    <name type="scientific">Nocardia tenerifensis</name>
    <dbReference type="NCBI Taxonomy" id="228006"/>
    <lineage>
        <taxon>Bacteria</taxon>
        <taxon>Bacillati</taxon>
        <taxon>Actinomycetota</taxon>
        <taxon>Actinomycetes</taxon>
        <taxon>Mycobacteriales</taxon>
        <taxon>Nocardiaceae</taxon>
        <taxon>Nocardia</taxon>
    </lineage>
</organism>
<sequence length="294" mass="31384">MHAYIGSGPYCYSNSLAMMLGKHAPSTGVIETLTGSPFGAQLEDGVLPFFDPVGWHPEIGLAAAIESLGWSCVRSEGGSAEEALDRLRAVCARGPALAGPLELGLLRYRPNSGIAVGADHYVVVLAVEGDTVLLHDPQGHPFATLPTAAFLESWRAERMTYIDVPFVLRSDFQRRQDISPTDALKSSMPQAFQWLNGASAAIEELAEVATDGLAADTRDLLSTFIIRVGARRLIDASASLDLIGRTEAARIAADQSRQIGGLQYPVVTGDDSALITALRRLAPGYDRLRTALAP</sequence>
<dbReference type="AlphaFoldDB" id="A0A318JUS1"/>
<evidence type="ECO:0000313" key="2">
    <source>
        <dbReference type="Proteomes" id="UP000247569"/>
    </source>
</evidence>
<keyword evidence="2" id="KW-1185">Reference proteome</keyword>
<dbReference type="OrthoDB" id="8065844at2"/>
<evidence type="ECO:0008006" key="3">
    <source>
        <dbReference type="Google" id="ProtNLM"/>
    </source>
</evidence>
<dbReference type="EMBL" id="QJKF01000009">
    <property type="protein sequence ID" value="PXX60844.1"/>
    <property type="molecule type" value="Genomic_DNA"/>
</dbReference>